<evidence type="ECO:0000313" key="2">
    <source>
        <dbReference type="Proteomes" id="UP001597383"/>
    </source>
</evidence>
<accession>A0ABW4W211</accession>
<reference evidence="2" key="1">
    <citation type="journal article" date="2019" name="Int. J. Syst. Evol. Microbiol.">
        <title>The Global Catalogue of Microorganisms (GCM) 10K type strain sequencing project: providing services to taxonomists for standard genome sequencing and annotation.</title>
        <authorList>
            <consortium name="The Broad Institute Genomics Platform"/>
            <consortium name="The Broad Institute Genome Sequencing Center for Infectious Disease"/>
            <person name="Wu L."/>
            <person name="Ma J."/>
        </authorList>
    </citation>
    <scope>NUCLEOTIDE SEQUENCE [LARGE SCALE GENOMIC DNA]</scope>
    <source>
        <strain evidence="2">R28</strain>
    </source>
</reference>
<proteinExistence type="predicted"/>
<dbReference type="Pfam" id="PF10720">
    <property type="entry name" value="DUF2515"/>
    <property type="match status" value="1"/>
</dbReference>
<dbReference type="InterPro" id="IPR019658">
    <property type="entry name" value="DUF2515"/>
</dbReference>
<gene>
    <name evidence="1" type="ORF">ACFSJF_16280</name>
</gene>
<name>A0ABW4W211_9BACI</name>
<evidence type="ECO:0000313" key="1">
    <source>
        <dbReference type="EMBL" id="MFD2045834.1"/>
    </source>
</evidence>
<dbReference type="RefSeq" id="WP_377557240.1">
    <property type="nucleotide sequence ID" value="NZ_JBHUHQ010000021.1"/>
</dbReference>
<dbReference type="EMBL" id="JBHUHQ010000021">
    <property type="protein sequence ID" value="MFD2045834.1"/>
    <property type="molecule type" value="Genomic_DNA"/>
</dbReference>
<protein>
    <submittedName>
        <fullName evidence="1">DUF2515 family protein</fullName>
    </submittedName>
</protein>
<dbReference type="Proteomes" id="UP001597383">
    <property type="component" value="Unassembled WGS sequence"/>
</dbReference>
<sequence length="318" mass="38183">MDIEWSKQYCLYYITKMTKKHNLDNISRTKAYQHFYLQYPEIKWALVASIVSRNAGWNMTDLYLPAYQSLLSKKERTQLFMTYERANWLIFSDAFPQLLVYKLSRKYNRPLFYLLKKYNVSTYMINEWNHFWKTNDTERLMVALIINEQNVIQTPVINQSYFKHHVFMRLPYLVQDFLLMNAVLLPTRSGIIYGEFVQGFTKIKNRISIGKQIAATIFSENIYQEIIRFVKSVEHTGSRMDYEQFLPVPPSRNPFLRIVYPVITHQDKIRNDWYKLGGIKKDWVIPAQTVPNERIGSIFYKKRNLLQAYYHFKQVIKK</sequence>
<keyword evidence="2" id="KW-1185">Reference proteome</keyword>
<comment type="caution">
    <text evidence="1">The sequence shown here is derived from an EMBL/GenBank/DDBJ whole genome shotgun (WGS) entry which is preliminary data.</text>
</comment>
<organism evidence="1 2">
    <name type="scientific">Ornithinibacillus salinisoli</name>
    <dbReference type="NCBI Taxonomy" id="1848459"/>
    <lineage>
        <taxon>Bacteria</taxon>
        <taxon>Bacillati</taxon>
        <taxon>Bacillota</taxon>
        <taxon>Bacilli</taxon>
        <taxon>Bacillales</taxon>
        <taxon>Bacillaceae</taxon>
        <taxon>Ornithinibacillus</taxon>
    </lineage>
</organism>